<evidence type="ECO:0000259" key="8">
    <source>
        <dbReference type="PROSITE" id="PS50045"/>
    </source>
</evidence>
<dbReference type="PROSITE" id="PS00676">
    <property type="entry name" value="SIGMA54_INTERACT_2"/>
    <property type="match status" value="1"/>
</dbReference>
<evidence type="ECO:0000256" key="6">
    <source>
        <dbReference type="ARBA" id="ARBA00023163"/>
    </source>
</evidence>
<organism evidence="9 10">
    <name type="scientific">Aneurinibacillus thermoaerophilus</name>
    <dbReference type="NCBI Taxonomy" id="143495"/>
    <lineage>
        <taxon>Bacteria</taxon>
        <taxon>Bacillati</taxon>
        <taxon>Bacillota</taxon>
        <taxon>Bacilli</taxon>
        <taxon>Bacillales</taxon>
        <taxon>Paenibacillaceae</taxon>
        <taxon>Aneurinibacillus group</taxon>
        <taxon>Aneurinibacillus</taxon>
    </lineage>
</organism>
<keyword evidence="2" id="KW-0058">Aromatic hydrocarbons catabolism</keyword>
<name>A0ABX8YGV0_ANETH</name>
<keyword evidence="10" id="KW-1185">Reference proteome</keyword>
<dbReference type="PANTHER" id="PTHR32071">
    <property type="entry name" value="TRANSCRIPTIONAL REGULATORY PROTEIN"/>
    <property type="match status" value="1"/>
</dbReference>
<dbReference type="InterPro" id="IPR002078">
    <property type="entry name" value="Sigma_54_int"/>
</dbReference>
<dbReference type="InterPro" id="IPR003593">
    <property type="entry name" value="AAA+_ATPase"/>
</dbReference>
<keyword evidence="4" id="KW-0805">Transcription regulation</keyword>
<dbReference type="EMBL" id="CP080764">
    <property type="protein sequence ID" value="QYY44615.1"/>
    <property type="molecule type" value="Genomic_DNA"/>
</dbReference>
<gene>
    <name evidence="9" type="ORF">K3F53_13085</name>
</gene>
<dbReference type="Pfam" id="PF00158">
    <property type="entry name" value="Sigma54_activat"/>
    <property type="match status" value="1"/>
</dbReference>
<dbReference type="InterPro" id="IPR030828">
    <property type="entry name" value="HTH_TyrR"/>
</dbReference>
<evidence type="ECO:0000313" key="9">
    <source>
        <dbReference type="EMBL" id="QYY44615.1"/>
    </source>
</evidence>
<accession>A0ABX8YGV0</accession>
<dbReference type="InterPro" id="IPR058031">
    <property type="entry name" value="AAA_lid_NorR"/>
</dbReference>
<evidence type="ECO:0000256" key="5">
    <source>
        <dbReference type="ARBA" id="ARBA00023125"/>
    </source>
</evidence>
<evidence type="ECO:0000256" key="1">
    <source>
        <dbReference type="ARBA" id="ARBA00022741"/>
    </source>
</evidence>
<dbReference type="SUPFAM" id="SSF46689">
    <property type="entry name" value="Homeodomain-like"/>
    <property type="match status" value="1"/>
</dbReference>
<dbReference type="PROSITE" id="PS00688">
    <property type="entry name" value="SIGMA54_INTERACT_3"/>
    <property type="match status" value="1"/>
</dbReference>
<dbReference type="InterPro" id="IPR025943">
    <property type="entry name" value="Sigma_54_int_dom_ATP-bd_2"/>
</dbReference>
<dbReference type="InterPro" id="IPR009057">
    <property type="entry name" value="Homeodomain-like_sf"/>
</dbReference>
<feature type="domain" description="Sigma-54 factor interaction" evidence="8">
    <location>
        <begin position="102"/>
        <end position="331"/>
    </location>
</feature>
<sequence>MKVNYHWRLHTITKSNEPLFSLNQLELLRTFFNEETLHLLKNIIQQQVNTLHENEIVQLKISSFEFLIIKEKDKILLAISKDKETVQYASTENEISTIETSFIAHSAKMKQIMEIIKKVSYVDSTILLLGKSGVGKSMIAKLIHKYSSRSDKNFVSVNCGAIPEPLMEAELFGYTHGSFTGGQRGGKKGIFESANEGTVFLDEIGELPLNLQVKLLEVLQENCIRPIGSAKLVPINVRVIAATNQNLLELVQQKKFREDLYYRLNVVPIEIPSLKERKEDIVYLARHFLNKLVKKYGIFKTFHPDVEDVFTQYEWPGNVRELENIIERIFITTEDNEIQLTHLPPFFHSLSTKYTEPYQKSEIIPLKEAKKRLEKDLITRAYELYKSTYKAAQALGVDQSTIAKKLKEFRNEGR</sequence>
<dbReference type="Pfam" id="PF25601">
    <property type="entry name" value="AAA_lid_14"/>
    <property type="match status" value="1"/>
</dbReference>
<evidence type="ECO:0000256" key="7">
    <source>
        <dbReference type="ARBA" id="ARBA00029500"/>
    </source>
</evidence>
<evidence type="ECO:0000256" key="2">
    <source>
        <dbReference type="ARBA" id="ARBA00022797"/>
    </source>
</evidence>
<dbReference type="Gene3D" id="3.40.50.300">
    <property type="entry name" value="P-loop containing nucleotide triphosphate hydrolases"/>
    <property type="match status" value="1"/>
</dbReference>
<evidence type="ECO:0000256" key="4">
    <source>
        <dbReference type="ARBA" id="ARBA00023015"/>
    </source>
</evidence>
<dbReference type="PANTHER" id="PTHR32071:SF57">
    <property type="entry name" value="C4-DICARBOXYLATE TRANSPORT TRANSCRIPTIONAL REGULATORY PROTEIN DCTD"/>
    <property type="match status" value="1"/>
</dbReference>
<dbReference type="PROSITE" id="PS50045">
    <property type="entry name" value="SIGMA54_INTERACT_4"/>
    <property type="match status" value="1"/>
</dbReference>
<protein>
    <recommendedName>
        <fullName evidence="7">HTH-type transcriptional regulatory protein TyrR</fullName>
    </recommendedName>
</protein>
<dbReference type="Gene3D" id="1.10.10.60">
    <property type="entry name" value="Homeodomain-like"/>
    <property type="match status" value="1"/>
</dbReference>
<dbReference type="SUPFAM" id="SSF52540">
    <property type="entry name" value="P-loop containing nucleoside triphosphate hydrolases"/>
    <property type="match status" value="1"/>
</dbReference>
<dbReference type="Proteomes" id="UP000826616">
    <property type="component" value="Chromosome"/>
</dbReference>
<keyword evidence="5" id="KW-0238">DNA-binding</keyword>
<dbReference type="Gene3D" id="1.10.8.60">
    <property type="match status" value="1"/>
</dbReference>
<dbReference type="Pfam" id="PF18024">
    <property type="entry name" value="HTH_50"/>
    <property type="match status" value="1"/>
</dbReference>
<keyword evidence="6" id="KW-0804">Transcription</keyword>
<proteinExistence type="predicted"/>
<dbReference type="SMART" id="SM00382">
    <property type="entry name" value="AAA"/>
    <property type="match status" value="1"/>
</dbReference>
<keyword evidence="3" id="KW-0067">ATP-binding</keyword>
<evidence type="ECO:0000313" key="10">
    <source>
        <dbReference type="Proteomes" id="UP000826616"/>
    </source>
</evidence>
<dbReference type="CDD" id="cd00009">
    <property type="entry name" value="AAA"/>
    <property type="match status" value="1"/>
</dbReference>
<dbReference type="InterPro" id="IPR027417">
    <property type="entry name" value="P-loop_NTPase"/>
</dbReference>
<dbReference type="InterPro" id="IPR025944">
    <property type="entry name" value="Sigma_54_int_dom_CS"/>
</dbReference>
<reference evidence="9 10" key="1">
    <citation type="submission" date="2021-08" db="EMBL/GenBank/DDBJ databases">
        <title>Complete genome sequence of the strain Aneurinibacillus thermoaerophilus CCM 8960.</title>
        <authorList>
            <person name="Musilova J."/>
            <person name="Kourilova X."/>
            <person name="Pernicova I."/>
            <person name="Bezdicek M."/>
            <person name="Lengerova M."/>
            <person name="Obruca S."/>
            <person name="Sedlar K."/>
        </authorList>
    </citation>
    <scope>NUCLEOTIDE SEQUENCE [LARGE SCALE GENOMIC DNA]</scope>
    <source>
        <strain evidence="9 10">CCM 8960</strain>
    </source>
</reference>
<keyword evidence="1" id="KW-0547">Nucleotide-binding</keyword>
<evidence type="ECO:0000256" key="3">
    <source>
        <dbReference type="ARBA" id="ARBA00022840"/>
    </source>
</evidence>